<reference evidence="1" key="1">
    <citation type="journal article" date="2023" name="ISME J.">
        <title>Emergence of putative energy parasites within Clostridia revealed by genome analysis of a novel endosymbiotic clade.</title>
        <authorList>
            <person name="Takahashi K."/>
            <person name="Kuwahara H."/>
            <person name="Horikawa Y."/>
            <person name="Izawa K."/>
            <person name="Kato D."/>
            <person name="Inagaki T."/>
            <person name="Yuki M."/>
            <person name="Ohkuma M."/>
            <person name="Hongoh Y."/>
        </authorList>
    </citation>
    <scope>NUCLEOTIDE SEQUENCE</scope>
    <source>
        <strain evidence="1">CfP3-15</strain>
    </source>
</reference>
<name>A0AA48KWU2_9FIRM</name>
<dbReference type="AlphaFoldDB" id="A0AA48KWU2"/>
<dbReference type="Proteomes" id="UP001337580">
    <property type="component" value="Chromosome"/>
</dbReference>
<organism evidence="1">
    <name type="scientific">Candidatus Improbicoccus pseudotrichonymphae</name>
    <dbReference type="NCBI Taxonomy" id="3033792"/>
    <lineage>
        <taxon>Bacteria</taxon>
        <taxon>Bacillati</taxon>
        <taxon>Bacillota</taxon>
        <taxon>Clostridia</taxon>
        <taxon>Candidatus Improbicoccus</taxon>
    </lineage>
</organism>
<gene>
    <name evidence="1" type="ORF">CfP315_0205</name>
</gene>
<evidence type="ECO:0000313" key="1">
    <source>
        <dbReference type="EMBL" id="BED91693.1"/>
    </source>
</evidence>
<dbReference type="EMBL" id="AP027924">
    <property type="protein sequence ID" value="BED91693.1"/>
    <property type="molecule type" value="Genomic_DNA"/>
</dbReference>
<proteinExistence type="predicted"/>
<dbReference type="KEGG" id="ips:CfP315_0205"/>
<protein>
    <submittedName>
        <fullName evidence="1">Uncharacterized protein</fullName>
    </submittedName>
</protein>
<sequence length="195" mass="23173">MLNISFKRIVFYCLLIPILAISFNKIFASGNLENKISCKIKSDFRIPKFVKIKKYSEKEISEFEKKWNIKFPKLAKDMYTHKINIRDLIFKSENEDIKKIYVNDVMPLSKNKKMSINKLIEIYKTNDDERIGGIEFLILHHSTKKISNMYICPPSKTAIPFAYESSEDGLFYIDKNCIWYYSFENKYHTKFCLIN</sequence>
<accession>A0AA48KWU2</accession>